<gene>
    <name evidence="2" type="ORF">UFOPK2593_00522</name>
    <name evidence="3" type="ORF">UFOPK2894_00342</name>
    <name evidence="4" type="ORF">UFOPK3492_01139</name>
    <name evidence="5" type="ORF">UFOPK4234_01053</name>
    <name evidence="6" type="ORF">UFOPK4295_01033</name>
</gene>
<dbReference type="PANTHER" id="PTHR36934:SF1">
    <property type="entry name" value="THIOESTERASE DOMAIN-CONTAINING PROTEIN"/>
    <property type="match status" value="1"/>
</dbReference>
<dbReference type="EMBL" id="CAEZZQ010000013">
    <property type="protein sequence ID" value="CAB4767037.1"/>
    <property type="molecule type" value="Genomic_DNA"/>
</dbReference>
<dbReference type="PANTHER" id="PTHR36934">
    <property type="entry name" value="BLR0278 PROTEIN"/>
    <property type="match status" value="1"/>
</dbReference>
<proteinExistence type="predicted"/>
<dbReference type="SUPFAM" id="SSF54637">
    <property type="entry name" value="Thioesterase/thiol ester dehydrase-isomerase"/>
    <property type="match status" value="1"/>
</dbReference>
<sequence>MSDRFLGAIGLSSMTVKHADTAIALGSGDVAVLGTPRMVGLAEAATLAAIADRLDQQETTVGVDVHIEHLGASPVGSLVQASAVVSNVEGSRITFEIEAHDGERLVARGVVIRMLVDRLQFTARVAALGATARS</sequence>
<evidence type="ECO:0000313" key="2">
    <source>
        <dbReference type="EMBL" id="CAB4699005.1"/>
    </source>
</evidence>
<protein>
    <submittedName>
        <fullName evidence="2">Unannotated protein</fullName>
    </submittedName>
</protein>
<dbReference type="InterPro" id="IPR054485">
    <property type="entry name" value="FlK-like_dom"/>
</dbReference>
<dbReference type="Gene3D" id="3.10.129.10">
    <property type="entry name" value="Hotdog Thioesterase"/>
    <property type="match status" value="1"/>
</dbReference>
<accession>A0A6J6PQ61</accession>
<evidence type="ECO:0000313" key="5">
    <source>
        <dbReference type="EMBL" id="CAB5040070.1"/>
    </source>
</evidence>
<dbReference type="PIRSF" id="PIRSF014972">
    <property type="entry name" value="FlK"/>
    <property type="match status" value="1"/>
</dbReference>
<dbReference type="AlphaFoldDB" id="A0A6J6PQ61"/>
<dbReference type="Pfam" id="PF22636">
    <property type="entry name" value="FlK"/>
    <property type="match status" value="1"/>
</dbReference>
<dbReference type="EMBL" id="CAEZXW010000022">
    <property type="protein sequence ID" value="CAB4699005.1"/>
    <property type="molecule type" value="Genomic_DNA"/>
</dbReference>
<evidence type="ECO:0000313" key="6">
    <source>
        <dbReference type="EMBL" id="CAB5051726.1"/>
    </source>
</evidence>
<evidence type="ECO:0000313" key="3">
    <source>
        <dbReference type="EMBL" id="CAB4767037.1"/>
    </source>
</evidence>
<dbReference type="EMBL" id="CAFBMD010000107">
    <property type="protein sequence ID" value="CAB4905000.1"/>
    <property type="molecule type" value="Genomic_DNA"/>
</dbReference>
<reference evidence="2" key="1">
    <citation type="submission" date="2020-05" db="EMBL/GenBank/DDBJ databases">
        <authorList>
            <person name="Chiriac C."/>
            <person name="Salcher M."/>
            <person name="Ghai R."/>
            <person name="Kavagutti S V."/>
        </authorList>
    </citation>
    <scope>NUCLEOTIDE SEQUENCE</scope>
</reference>
<evidence type="ECO:0000259" key="1">
    <source>
        <dbReference type="Pfam" id="PF22636"/>
    </source>
</evidence>
<name>A0A6J6PQ61_9ZZZZ</name>
<organism evidence="2">
    <name type="scientific">freshwater metagenome</name>
    <dbReference type="NCBI Taxonomy" id="449393"/>
    <lineage>
        <taxon>unclassified sequences</taxon>
        <taxon>metagenomes</taxon>
        <taxon>ecological metagenomes</taxon>
    </lineage>
</organism>
<dbReference type="InterPro" id="IPR029069">
    <property type="entry name" value="HotDog_dom_sf"/>
</dbReference>
<evidence type="ECO:0000313" key="4">
    <source>
        <dbReference type="EMBL" id="CAB4905000.1"/>
    </source>
</evidence>
<dbReference type="EMBL" id="CAFBQF010000053">
    <property type="protein sequence ID" value="CAB5051726.1"/>
    <property type="molecule type" value="Genomic_DNA"/>
</dbReference>
<dbReference type="InterPro" id="IPR025540">
    <property type="entry name" value="FlK"/>
</dbReference>
<feature type="domain" description="Fluoroacetyl-CoA-specific thioesterase-like" evidence="1">
    <location>
        <begin position="16"/>
        <end position="118"/>
    </location>
</feature>
<dbReference type="EMBL" id="CAFBQA010000059">
    <property type="protein sequence ID" value="CAB5040070.1"/>
    <property type="molecule type" value="Genomic_DNA"/>
</dbReference>